<evidence type="ECO:0000313" key="1">
    <source>
        <dbReference type="EMBL" id="EDS03462.1"/>
    </source>
</evidence>
<dbReference type="PANTHER" id="PTHR41368:SF1">
    <property type="entry name" value="PROTEIN YGHO"/>
    <property type="match status" value="1"/>
</dbReference>
<evidence type="ECO:0000313" key="2">
    <source>
        <dbReference type="Proteomes" id="UP000005819"/>
    </source>
</evidence>
<comment type="caution">
    <text evidence="1">The sequence shown here is derived from an EMBL/GenBank/DDBJ whole genome shotgun (WGS) entry which is preliminary data.</text>
</comment>
<dbReference type="SUPFAM" id="SSF55729">
    <property type="entry name" value="Acyl-CoA N-acyltransferases (Nat)"/>
    <property type="match status" value="1"/>
</dbReference>
<accession>B0MVZ7</accession>
<sequence>MNGYFGKISLSLLGLNLFHKAMSSDKYILQEVVDARTEREFLDLPRKIYKGNRNWVCPLDPSIRAIFDPKKNELLSDGEAIRWIARDKKGEVVGRIAAFYDREHAFLEEQPTGGCGFFEAINDQELADQLFDAARMWLSSRGMEAMDGPINFGPRDSWWGLLVSGYEFQPLYENAYNPPYYKELFENYGFQNYFNQHTYLRRLEVGQLSDSVYERVKRLEESPGYCFKHISKKNLEQVAEDFRLVYNKAWALFSGVKAMDREQAFRIMNTLRPIIDERLVYFAYYNDEPIGFFIMVPDLNRVIGSFNGKFGWWNKLRLMWALKVAHKADRVLGLIFGVTPEFHGKGIEAGIIREFEKAVPKLPYKSLELAWIGDFNPVMMRMVESYVCATKHKMHTTYRYLFDRTKEFHRCPRMGVKRRE</sequence>
<dbReference type="InterPro" id="IPR039968">
    <property type="entry name" value="BcerS-like"/>
</dbReference>
<gene>
    <name evidence="1" type="ORF">ALIPUT_01282</name>
</gene>
<dbReference type="HOGENOM" id="CLU_053649_0_0_10"/>
<dbReference type="EMBL" id="ABFK02000018">
    <property type="protein sequence ID" value="EDS03462.1"/>
    <property type="molecule type" value="Genomic_DNA"/>
</dbReference>
<dbReference type="PANTHER" id="PTHR41368">
    <property type="entry name" value="PROTEIN YGHO"/>
    <property type="match status" value="1"/>
</dbReference>
<reference evidence="1" key="1">
    <citation type="submission" date="2007-10" db="EMBL/GenBank/DDBJ databases">
        <authorList>
            <person name="Fulton L."/>
            <person name="Clifton S."/>
            <person name="Fulton B."/>
            <person name="Xu J."/>
            <person name="Minx P."/>
            <person name="Pepin K.H."/>
            <person name="Johnson M."/>
            <person name="Thiruvilangam P."/>
            <person name="Bhonagiri V."/>
            <person name="Nash W.E."/>
            <person name="Mardis E.R."/>
            <person name="Wilson R.K."/>
        </authorList>
    </citation>
    <scope>NUCLEOTIDE SEQUENCE [LARGE SCALE GENOMIC DNA]</scope>
    <source>
        <strain evidence="1">DSM 17216</strain>
    </source>
</reference>
<proteinExistence type="predicted"/>
<keyword evidence="2" id="KW-1185">Reference proteome</keyword>
<dbReference type="Gene3D" id="3.40.630.30">
    <property type="match status" value="1"/>
</dbReference>
<dbReference type="eggNOG" id="COG0456">
    <property type="taxonomic scope" value="Bacteria"/>
</dbReference>
<dbReference type="InterPro" id="IPR016181">
    <property type="entry name" value="Acyl_CoA_acyltransferase"/>
</dbReference>
<protein>
    <recommendedName>
        <fullName evidence="3">N-acetyltransferase domain-containing protein</fullName>
    </recommendedName>
</protein>
<name>B0MVZ7_9BACT</name>
<organism evidence="1 2">
    <name type="scientific">Alistipes putredinis DSM 17216</name>
    <dbReference type="NCBI Taxonomy" id="445970"/>
    <lineage>
        <taxon>Bacteria</taxon>
        <taxon>Pseudomonadati</taxon>
        <taxon>Bacteroidota</taxon>
        <taxon>Bacteroidia</taxon>
        <taxon>Bacteroidales</taxon>
        <taxon>Rikenellaceae</taxon>
        <taxon>Alistipes</taxon>
    </lineage>
</organism>
<evidence type="ECO:0008006" key="3">
    <source>
        <dbReference type="Google" id="ProtNLM"/>
    </source>
</evidence>
<dbReference type="Proteomes" id="UP000005819">
    <property type="component" value="Unassembled WGS sequence"/>
</dbReference>
<dbReference type="AlphaFoldDB" id="B0MVZ7"/>
<reference evidence="1" key="2">
    <citation type="submission" date="2013-09" db="EMBL/GenBank/DDBJ databases">
        <title>Draft genome sequence of Alistipes putredinis (DSM 17216).</title>
        <authorList>
            <person name="Sudarsanam P."/>
            <person name="Ley R."/>
            <person name="Guruge J."/>
            <person name="Turnbaugh P.J."/>
            <person name="Mahowald M."/>
            <person name="Liep D."/>
            <person name="Gordon J."/>
        </authorList>
    </citation>
    <scope>NUCLEOTIDE SEQUENCE</scope>
    <source>
        <strain evidence="1">DSM 17216</strain>
    </source>
</reference>